<gene>
    <name evidence="1" type="ORF">SAMN04488541_1003159</name>
</gene>
<dbReference type="PROSITE" id="PS51257">
    <property type="entry name" value="PROKAR_LIPOPROTEIN"/>
    <property type="match status" value="1"/>
</dbReference>
<evidence type="ECO:0000313" key="2">
    <source>
        <dbReference type="Proteomes" id="UP000199513"/>
    </source>
</evidence>
<dbReference type="Proteomes" id="UP000199513">
    <property type="component" value="Unassembled WGS sequence"/>
</dbReference>
<protein>
    <submittedName>
        <fullName evidence="1">Uncharacterized protein</fullName>
    </submittedName>
</protein>
<dbReference type="AlphaFoldDB" id="A0A1I2BUI5"/>
<reference evidence="1 2" key="1">
    <citation type="submission" date="2016-10" db="EMBL/GenBank/DDBJ databases">
        <authorList>
            <person name="de Groot N.N."/>
        </authorList>
    </citation>
    <scope>NUCLEOTIDE SEQUENCE [LARGE SCALE GENOMIC DNA]</scope>
    <source>
        <strain>GEY</strain>
        <strain evidence="2">DSM 9560</strain>
    </source>
</reference>
<dbReference type="STRING" id="1003.SAMN04488541_1003159"/>
<dbReference type="EMBL" id="FONY01000003">
    <property type="protein sequence ID" value="SFE59717.1"/>
    <property type="molecule type" value="Genomic_DNA"/>
</dbReference>
<evidence type="ECO:0000313" key="1">
    <source>
        <dbReference type="EMBL" id="SFE59717.1"/>
    </source>
</evidence>
<sequence>MKTIIRGLSVLLIFLLVISCSKNKEVKPTSTVLFYAKSTASIGSYVEIEFNGTVIGRLTSRFAASASPTCADSPSSRLIKVANVEVGVEQRATFRRNDGAVLAQGTFTIDPSIKSDECWTVWVD</sequence>
<dbReference type="RefSeq" id="WP_091539666.1">
    <property type="nucleotide sequence ID" value="NZ_FONY01000003.1"/>
</dbReference>
<proteinExistence type="predicted"/>
<organism evidence="1 2">
    <name type="scientific">Thermoflexibacter ruber</name>
    <dbReference type="NCBI Taxonomy" id="1003"/>
    <lineage>
        <taxon>Bacteria</taxon>
        <taxon>Pseudomonadati</taxon>
        <taxon>Bacteroidota</taxon>
        <taxon>Cytophagia</taxon>
        <taxon>Cytophagales</taxon>
        <taxon>Thermoflexibacteraceae</taxon>
        <taxon>Thermoflexibacter</taxon>
    </lineage>
</organism>
<name>A0A1I2BUI5_9BACT</name>
<accession>A0A1I2BUI5</accession>
<keyword evidence="2" id="KW-1185">Reference proteome</keyword>